<dbReference type="SMART" id="SM00382">
    <property type="entry name" value="AAA"/>
    <property type="match status" value="1"/>
</dbReference>
<dbReference type="NCBIfam" id="NF002981">
    <property type="entry name" value="PRK03695.1"/>
    <property type="match status" value="1"/>
</dbReference>
<evidence type="ECO:0000256" key="8">
    <source>
        <dbReference type="ARBA" id="ARBA00023136"/>
    </source>
</evidence>
<dbReference type="SUPFAM" id="SSF52540">
    <property type="entry name" value="P-loop containing nucleoside triphosphate hydrolases"/>
    <property type="match status" value="1"/>
</dbReference>
<comment type="subcellular location">
    <subcellularLocation>
        <location evidence="9">Cell membrane</location>
        <topology evidence="9">Peripheral membrane protein</topology>
    </subcellularLocation>
</comment>
<dbReference type="GO" id="GO:0005524">
    <property type="term" value="F:ATP binding"/>
    <property type="evidence" value="ECO:0007669"/>
    <property type="project" value="UniProtKB-KW"/>
</dbReference>
<evidence type="ECO:0000256" key="5">
    <source>
        <dbReference type="ARBA" id="ARBA00022741"/>
    </source>
</evidence>
<dbReference type="InterPro" id="IPR003439">
    <property type="entry name" value="ABC_transporter-like_ATP-bd"/>
</dbReference>
<dbReference type="RefSeq" id="WP_048916190.1">
    <property type="nucleotide sequence ID" value="NZ_CAKKMT010000001.1"/>
</dbReference>
<comment type="subunit">
    <text evidence="9">The complex is composed of two ATP-binding proteins (BtuD), two transmembrane proteins (BtuC) and a solute-binding protein (BtuF).</text>
</comment>
<dbReference type="InterPro" id="IPR027417">
    <property type="entry name" value="P-loop_NTPase"/>
</dbReference>
<keyword evidence="2 9" id="KW-0813">Transport</keyword>
<feature type="domain" description="ABC transporter" evidence="10">
    <location>
        <begin position="3"/>
        <end position="230"/>
    </location>
</feature>
<dbReference type="InterPro" id="IPR003593">
    <property type="entry name" value="AAA+_ATPase"/>
</dbReference>
<comment type="catalytic activity">
    <reaction evidence="9">
        <text>an R-cob(III)alamin(out) + ATP + H2O = an R-cob(III)alamin(in) + ADP + phosphate + H(+)</text>
        <dbReference type="Rhea" id="RHEA:17873"/>
        <dbReference type="ChEBI" id="CHEBI:15377"/>
        <dbReference type="ChEBI" id="CHEBI:15378"/>
        <dbReference type="ChEBI" id="CHEBI:30616"/>
        <dbReference type="ChEBI" id="CHEBI:43474"/>
        <dbReference type="ChEBI" id="CHEBI:140785"/>
        <dbReference type="ChEBI" id="CHEBI:456216"/>
        <dbReference type="EC" id="7.6.2.8"/>
    </reaction>
</comment>
<comment type="function">
    <text evidence="9">Part of the ABC transporter complex BtuCDF involved in vitamin B12 import. Responsible for energy coupling to the transport system.</text>
</comment>
<dbReference type="InterPro" id="IPR017871">
    <property type="entry name" value="ABC_transporter-like_CS"/>
</dbReference>
<dbReference type="PROSITE" id="PS00211">
    <property type="entry name" value="ABC_TRANSPORTER_1"/>
    <property type="match status" value="1"/>
</dbReference>
<dbReference type="PROSITE" id="PS50893">
    <property type="entry name" value="ABC_TRANSPORTER_2"/>
    <property type="match status" value="1"/>
</dbReference>
<dbReference type="PANTHER" id="PTHR42734:SF18">
    <property type="entry name" value="VITAMIN B12 IMPORT ATP-BINDING PROTEIN BTUD"/>
    <property type="match status" value="1"/>
</dbReference>
<name>A0ABU8DHS8_ERWAP</name>
<evidence type="ECO:0000313" key="11">
    <source>
        <dbReference type="EMBL" id="MEI2683056.1"/>
    </source>
</evidence>
<dbReference type="HAMAP" id="MF_01005">
    <property type="entry name" value="BtuD"/>
    <property type="match status" value="1"/>
</dbReference>
<evidence type="ECO:0000256" key="3">
    <source>
        <dbReference type="ARBA" id="ARBA00022475"/>
    </source>
</evidence>
<dbReference type="EC" id="7.6.2.8" evidence="9"/>
<comment type="similarity">
    <text evidence="9">Belongs to the ABC transporter superfamily. Vitamin B12 importer (TC 3.A.1.13.1) family.</text>
</comment>
<reference evidence="11 12" key="1">
    <citation type="submission" date="2024-02" db="EMBL/GenBank/DDBJ databases">
        <title>First report Erwinia aphidicola in onion in Chile.</title>
        <authorList>
            <person name="Valenzuela M."/>
            <person name="Pena M."/>
            <person name="Dutta B."/>
        </authorList>
    </citation>
    <scope>NUCLEOTIDE SEQUENCE [LARGE SCALE GENOMIC DNA]</scope>
    <source>
        <strain evidence="11 12">QCJ3A</strain>
    </source>
</reference>
<evidence type="ECO:0000256" key="2">
    <source>
        <dbReference type="ARBA" id="ARBA00022448"/>
    </source>
</evidence>
<dbReference type="InterPro" id="IPR023693">
    <property type="entry name" value="ABC_transptr_BtuD"/>
</dbReference>
<comment type="similarity">
    <text evidence="1">Belongs to the ABC transporter superfamily. Drug exporter-2 (TC 3.A.1.117) family.</text>
</comment>
<keyword evidence="7 9" id="KW-1278">Translocase</keyword>
<accession>A0ABU8DHS8</accession>
<dbReference type="PANTHER" id="PTHR42734">
    <property type="entry name" value="METAL TRANSPORT SYSTEM ATP-BINDING PROTEIN TM_0124-RELATED"/>
    <property type="match status" value="1"/>
</dbReference>
<keyword evidence="6 9" id="KW-0067">ATP-binding</keyword>
<gene>
    <name evidence="9 11" type="primary">btuD</name>
    <name evidence="11" type="ORF">V8N49_15490</name>
</gene>
<proteinExistence type="inferred from homology"/>
<keyword evidence="8 9" id="KW-0472">Membrane</keyword>
<evidence type="ECO:0000313" key="12">
    <source>
        <dbReference type="Proteomes" id="UP001306592"/>
    </source>
</evidence>
<evidence type="ECO:0000256" key="7">
    <source>
        <dbReference type="ARBA" id="ARBA00022967"/>
    </source>
</evidence>
<feature type="binding site" evidence="9">
    <location>
        <begin position="31"/>
        <end position="38"/>
    </location>
    <ligand>
        <name>ATP</name>
        <dbReference type="ChEBI" id="CHEBI:30616"/>
    </ligand>
</feature>
<evidence type="ECO:0000256" key="4">
    <source>
        <dbReference type="ARBA" id="ARBA00022519"/>
    </source>
</evidence>
<comment type="caution">
    <text evidence="11">The sequence shown here is derived from an EMBL/GenBank/DDBJ whole genome shotgun (WGS) entry which is preliminary data.</text>
</comment>
<dbReference type="Pfam" id="PF00005">
    <property type="entry name" value="ABC_tran"/>
    <property type="match status" value="1"/>
</dbReference>
<protein>
    <recommendedName>
        <fullName evidence="9">Vitamin B12 import ATP-binding protein BtuD</fullName>
        <ecNumber evidence="9">7.6.2.8</ecNumber>
    </recommendedName>
    <alternativeName>
        <fullName evidence="9">Vitamin B12-transporting ATPase</fullName>
    </alternativeName>
</protein>
<keyword evidence="5 9" id="KW-0547">Nucleotide-binding</keyword>
<keyword evidence="12" id="KW-1185">Reference proteome</keyword>
<evidence type="ECO:0000256" key="6">
    <source>
        <dbReference type="ARBA" id="ARBA00022840"/>
    </source>
</evidence>
<evidence type="ECO:0000259" key="10">
    <source>
        <dbReference type="PROSITE" id="PS50893"/>
    </source>
</evidence>
<evidence type="ECO:0000256" key="1">
    <source>
        <dbReference type="ARBA" id="ARBA00006526"/>
    </source>
</evidence>
<dbReference type="InterPro" id="IPR050153">
    <property type="entry name" value="Metal_Ion_Import_ABC"/>
</dbReference>
<dbReference type="Gene3D" id="3.40.50.300">
    <property type="entry name" value="P-loop containing nucleotide triphosphate hydrolases"/>
    <property type="match status" value="1"/>
</dbReference>
<keyword evidence="4" id="KW-0997">Cell inner membrane</keyword>
<organism evidence="11 12">
    <name type="scientific">Erwinia aphidicola</name>
    <dbReference type="NCBI Taxonomy" id="68334"/>
    <lineage>
        <taxon>Bacteria</taxon>
        <taxon>Pseudomonadati</taxon>
        <taxon>Pseudomonadota</taxon>
        <taxon>Gammaproteobacteria</taxon>
        <taxon>Enterobacterales</taxon>
        <taxon>Erwiniaceae</taxon>
        <taxon>Erwinia</taxon>
    </lineage>
</organism>
<dbReference type="Proteomes" id="UP001306592">
    <property type="component" value="Unassembled WGS sequence"/>
</dbReference>
<sequence>MLLEISGAALAGRLTPFSAQVAAGQVIHLVGPNGAGKSSLLAALAGMLSTAGEIRFAGQRLSDWHGAALARQRAYLAQQQPPPGQMPVWHYLRMHAQQTLEESSSVLLALAEKLQLADKLQRALHQLSGGEWQRVRLAAVLLQLSQSEGKLLLLDEPLTGLDIAQQAAFDDLISAISARGVAVVMSSHDLNHSLHFADRVWLLRSGQSALVGRAQEVLTAANLSALYQVPFRLLEVEGRQMLTTLR</sequence>
<evidence type="ECO:0000256" key="9">
    <source>
        <dbReference type="HAMAP-Rule" id="MF_01005"/>
    </source>
</evidence>
<dbReference type="EMBL" id="JBANEI010000011">
    <property type="protein sequence ID" value="MEI2683056.1"/>
    <property type="molecule type" value="Genomic_DNA"/>
</dbReference>
<keyword evidence="3 9" id="KW-1003">Cell membrane</keyword>